<comment type="caution">
    <text evidence="2">The sequence shown here is derived from an EMBL/GenBank/DDBJ whole genome shotgun (WGS) entry which is preliminary data.</text>
</comment>
<accession>A0AA41QEV1</accession>
<protein>
    <submittedName>
        <fullName evidence="2">Uncharacterized protein</fullName>
    </submittedName>
</protein>
<evidence type="ECO:0000313" key="2">
    <source>
        <dbReference type="EMBL" id="MCF4120837.1"/>
    </source>
</evidence>
<evidence type="ECO:0000256" key="1">
    <source>
        <dbReference type="SAM" id="MobiDB-lite"/>
    </source>
</evidence>
<sequence>MWFWVWTLLVVGTLVGAAFLARDLWRKAKALLEELSRAGEVAARASDRVGEAIARAAETSSVPLPTLFDDMTVHYERVAAQRAARAERRGARRARNEATWQKWKHFNE</sequence>
<dbReference type="EMBL" id="JAKGSG010000025">
    <property type="protein sequence ID" value="MCF4120837.1"/>
    <property type="molecule type" value="Genomic_DNA"/>
</dbReference>
<name>A0AA41QEV1_9MICO</name>
<reference evidence="2" key="1">
    <citation type="submission" date="2022-01" db="EMBL/GenBank/DDBJ databases">
        <title>Antribacter sp. nov., isolated from Guizhou of China.</title>
        <authorList>
            <person name="Chengliang C."/>
            <person name="Ya Z."/>
        </authorList>
    </citation>
    <scope>NUCLEOTIDE SEQUENCE</scope>
    <source>
        <strain evidence="2">KLBMP 9083</strain>
    </source>
</reference>
<proteinExistence type="predicted"/>
<feature type="region of interest" description="Disordered" evidence="1">
    <location>
        <begin position="89"/>
        <end position="108"/>
    </location>
</feature>
<gene>
    <name evidence="2" type="ORF">L1785_07580</name>
</gene>
<dbReference type="RefSeq" id="WP_236088608.1">
    <property type="nucleotide sequence ID" value="NZ_JAKGSG010000025.1"/>
</dbReference>
<keyword evidence="3" id="KW-1185">Reference proteome</keyword>
<evidence type="ECO:0000313" key="3">
    <source>
        <dbReference type="Proteomes" id="UP001165405"/>
    </source>
</evidence>
<organism evidence="2 3">
    <name type="scientific">Antribacter soli</name>
    <dbReference type="NCBI Taxonomy" id="2910976"/>
    <lineage>
        <taxon>Bacteria</taxon>
        <taxon>Bacillati</taxon>
        <taxon>Actinomycetota</taxon>
        <taxon>Actinomycetes</taxon>
        <taxon>Micrococcales</taxon>
        <taxon>Promicromonosporaceae</taxon>
        <taxon>Antribacter</taxon>
    </lineage>
</organism>
<dbReference type="Proteomes" id="UP001165405">
    <property type="component" value="Unassembled WGS sequence"/>
</dbReference>
<dbReference type="AlphaFoldDB" id="A0AA41QEV1"/>